<dbReference type="SUPFAM" id="SSF48371">
    <property type="entry name" value="ARM repeat"/>
    <property type="match status" value="1"/>
</dbReference>
<evidence type="ECO:0000313" key="1">
    <source>
        <dbReference type="EMBL" id="MFC7359443.1"/>
    </source>
</evidence>
<gene>
    <name evidence="1" type="ORF">ACFQO6_04100</name>
</gene>
<reference evidence="2" key="1">
    <citation type="journal article" date="2019" name="Int. J. Syst. Evol. Microbiol.">
        <title>The Global Catalogue of Microorganisms (GCM) 10K type strain sequencing project: providing services to taxonomists for standard genome sequencing and annotation.</title>
        <authorList>
            <consortium name="The Broad Institute Genomics Platform"/>
            <consortium name="The Broad Institute Genome Sequencing Center for Infectious Disease"/>
            <person name="Wu L."/>
            <person name="Ma J."/>
        </authorList>
    </citation>
    <scope>NUCLEOTIDE SEQUENCE [LARGE SCALE GENOMIC DNA]</scope>
    <source>
        <strain evidence="2">FCH27</strain>
    </source>
</reference>
<comment type="caution">
    <text evidence="1">The sequence shown here is derived from an EMBL/GenBank/DDBJ whole genome shotgun (WGS) entry which is preliminary data.</text>
</comment>
<proteinExistence type="predicted"/>
<dbReference type="PANTHER" id="PTHR34070:SF1">
    <property type="entry name" value="DNA ALKYLATION REPAIR PROTEIN"/>
    <property type="match status" value="1"/>
</dbReference>
<evidence type="ECO:0000313" key="2">
    <source>
        <dbReference type="Proteomes" id="UP001596524"/>
    </source>
</evidence>
<dbReference type="Gene3D" id="1.25.10.90">
    <property type="match status" value="1"/>
</dbReference>
<dbReference type="InterPro" id="IPR016024">
    <property type="entry name" value="ARM-type_fold"/>
</dbReference>
<dbReference type="EMBL" id="JBHTCH010000004">
    <property type="protein sequence ID" value="MFC7359443.1"/>
    <property type="molecule type" value="Genomic_DNA"/>
</dbReference>
<feature type="non-terminal residue" evidence="1">
    <location>
        <position position="214"/>
    </location>
</feature>
<organism evidence="1 2">
    <name type="scientific">Nocardioides astragali</name>
    <dbReference type="NCBI Taxonomy" id="1776736"/>
    <lineage>
        <taxon>Bacteria</taxon>
        <taxon>Bacillati</taxon>
        <taxon>Actinomycetota</taxon>
        <taxon>Actinomycetes</taxon>
        <taxon>Propionibacteriales</taxon>
        <taxon>Nocardioidaceae</taxon>
        <taxon>Nocardioides</taxon>
    </lineage>
</organism>
<dbReference type="Pfam" id="PF08713">
    <property type="entry name" value="DNA_alkylation"/>
    <property type="match status" value="1"/>
</dbReference>
<name>A0ABW2N171_9ACTN</name>
<dbReference type="PANTHER" id="PTHR34070">
    <property type="entry name" value="ARMADILLO-TYPE FOLD"/>
    <property type="match status" value="1"/>
</dbReference>
<sequence length="214" mass="24529">MTYVGSVRAALAEVGDPDRAAQQQAYMKSELPFVGLGAPALKALLRPLLVEHRFVDRGSWEAALLELWDDATHREEWYAALALLRHRAYRGWLDPDLLPLLEHLVRSGAWWDVVDEIASHPVGQVLLDHRPDVTPLMDAWSVDADSLWIRRTAMLAQLRHRERTDSDLLRRVLVANLDDSAFGREFFVRKALGWALREHARTDAAWVRTFVRTH</sequence>
<dbReference type="RefSeq" id="WP_379185920.1">
    <property type="nucleotide sequence ID" value="NZ_JBHTCH010000004.1"/>
</dbReference>
<keyword evidence="2" id="KW-1185">Reference proteome</keyword>
<protein>
    <submittedName>
        <fullName evidence="1">DNA alkylation repair protein</fullName>
    </submittedName>
</protein>
<dbReference type="InterPro" id="IPR014825">
    <property type="entry name" value="DNA_alkylation"/>
</dbReference>
<accession>A0ABW2N171</accession>
<dbReference type="Proteomes" id="UP001596524">
    <property type="component" value="Unassembled WGS sequence"/>
</dbReference>